<sequence length="191" mass="21883">MNVISTSGKYLFFNVQEICLLDVLSPSLCRSQQNSKDWPWRGVQIRLIHTSHAPLNHCCVQRILEFESQNEGSGDNHLHYVHLIKATTLLTCLFMPCWPASMKNSQQCSDSVLPRRLAEVETLHYMLISSQCLLMAHHKPGSGADNLRPNQWRLVGGEDPEVVHQGFRRYLVNIVQTLSEDREREEMSIIS</sequence>
<dbReference type="Ensembl" id="ENSOTST00005038745.2">
    <property type="protein sequence ID" value="ENSOTSP00005035684.1"/>
    <property type="gene ID" value="ENSOTSG00005016820.2"/>
</dbReference>
<reference evidence="1" key="1">
    <citation type="submission" date="2025-08" db="UniProtKB">
        <authorList>
            <consortium name="Ensembl"/>
        </authorList>
    </citation>
    <scope>IDENTIFICATION</scope>
</reference>
<name>A0A8C8FIU7_ONCTS</name>
<dbReference type="AlphaFoldDB" id="A0A8C8FIU7"/>
<reference evidence="1" key="2">
    <citation type="submission" date="2025-09" db="UniProtKB">
        <authorList>
            <consortium name="Ensembl"/>
        </authorList>
    </citation>
    <scope>IDENTIFICATION</scope>
</reference>
<dbReference type="Proteomes" id="UP000694402">
    <property type="component" value="Unassembled WGS sequence"/>
</dbReference>
<evidence type="ECO:0000313" key="2">
    <source>
        <dbReference type="Proteomes" id="UP000694402"/>
    </source>
</evidence>
<proteinExistence type="predicted"/>
<dbReference type="GeneTree" id="ENSGT01000000220812"/>
<organism evidence="1 2">
    <name type="scientific">Oncorhynchus tshawytscha</name>
    <name type="common">Chinook salmon</name>
    <name type="synonym">Salmo tshawytscha</name>
    <dbReference type="NCBI Taxonomy" id="74940"/>
    <lineage>
        <taxon>Eukaryota</taxon>
        <taxon>Metazoa</taxon>
        <taxon>Chordata</taxon>
        <taxon>Craniata</taxon>
        <taxon>Vertebrata</taxon>
        <taxon>Euteleostomi</taxon>
        <taxon>Actinopterygii</taxon>
        <taxon>Neopterygii</taxon>
        <taxon>Teleostei</taxon>
        <taxon>Protacanthopterygii</taxon>
        <taxon>Salmoniformes</taxon>
        <taxon>Salmonidae</taxon>
        <taxon>Salmoninae</taxon>
        <taxon>Oncorhynchus</taxon>
    </lineage>
</organism>
<accession>A0A8C8FIU7</accession>
<keyword evidence="2" id="KW-1185">Reference proteome</keyword>
<protein>
    <submittedName>
        <fullName evidence="1">Uncharacterized protein</fullName>
    </submittedName>
</protein>
<evidence type="ECO:0000313" key="1">
    <source>
        <dbReference type="Ensembl" id="ENSOTSP00005035684.1"/>
    </source>
</evidence>